<name>A0ACC0CJP7_9PEZI</name>
<accession>A0ACC0CJP7</accession>
<dbReference type="EMBL" id="MU394428">
    <property type="protein sequence ID" value="KAI6080672.1"/>
    <property type="molecule type" value="Genomic_DNA"/>
</dbReference>
<protein>
    <submittedName>
        <fullName evidence="1">Serine hydrolase FSH</fullName>
    </submittedName>
</protein>
<evidence type="ECO:0000313" key="2">
    <source>
        <dbReference type="Proteomes" id="UP001497680"/>
    </source>
</evidence>
<evidence type="ECO:0000313" key="1">
    <source>
        <dbReference type="EMBL" id="KAI6080672.1"/>
    </source>
</evidence>
<dbReference type="Proteomes" id="UP001497680">
    <property type="component" value="Unassembled WGS sequence"/>
</dbReference>
<organism evidence="1 2">
    <name type="scientific">Hypoxylon rubiginosum</name>
    <dbReference type="NCBI Taxonomy" id="110542"/>
    <lineage>
        <taxon>Eukaryota</taxon>
        <taxon>Fungi</taxon>
        <taxon>Dikarya</taxon>
        <taxon>Ascomycota</taxon>
        <taxon>Pezizomycotina</taxon>
        <taxon>Sordariomycetes</taxon>
        <taxon>Xylariomycetidae</taxon>
        <taxon>Xylariales</taxon>
        <taxon>Hypoxylaceae</taxon>
        <taxon>Hypoxylon</taxon>
    </lineage>
</organism>
<keyword evidence="2" id="KW-1185">Reference proteome</keyword>
<reference evidence="1 2" key="1">
    <citation type="journal article" date="2022" name="New Phytol.">
        <title>Ecological generalism drives hyperdiversity of secondary metabolite gene clusters in xylarialean endophytes.</title>
        <authorList>
            <person name="Franco M.E.E."/>
            <person name="Wisecaver J.H."/>
            <person name="Arnold A.E."/>
            <person name="Ju Y.M."/>
            <person name="Slot J.C."/>
            <person name="Ahrendt S."/>
            <person name="Moore L.P."/>
            <person name="Eastman K.E."/>
            <person name="Scott K."/>
            <person name="Konkel Z."/>
            <person name="Mondo S.J."/>
            <person name="Kuo A."/>
            <person name="Hayes R.D."/>
            <person name="Haridas S."/>
            <person name="Andreopoulos B."/>
            <person name="Riley R."/>
            <person name="LaButti K."/>
            <person name="Pangilinan J."/>
            <person name="Lipzen A."/>
            <person name="Amirebrahimi M."/>
            <person name="Yan J."/>
            <person name="Adam C."/>
            <person name="Keymanesh K."/>
            <person name="Ng V."/>
            <person name="Louie K."/>
            <person name="Northen T."/>
            <person name="Drula E."/>
            <person name="Henrissat B."/>
            <person name="Hsieh H.M."/>
            <person name="Youens-Clark K."/>
            <person name="Lutzoni F."/>
            <person name="Miadlikowska J."/>
            <person name="Eastwood D.C."/>
            <person name="Hamelin R.C."/>
            <person name="Grigoriev I.V."/>
            <person name="U'Ren J.M."/>
        </authorList>
    </citation>
    <scope>NUCLEOTIDE SEQUENCE [LARGE SCALE GENOMIC DNA]</scope>
    <source>
        <strain evidence="1 2">ER1909</strain>
    </source>
</reference>
<proteinExistence type="predicted"/>
<keyword evidence="1" id="KW-0378">Hydrolase</keyword>
<gene>
    <name evidence="1" type="ORF">F4821DRAFT_265654</name>
</gene>
<comment type="caution">
    <text evidence="1">The sequence shown here is derived from an EMBL/GenBank/DDBJ whole genome shotgun (WGS) entry which is preliminary data.</text>
</comment>
<sequence length="270" mass="29042">MSVPATIVSSTSVPAGKTELKILMLHGFTQSGSLFSSKTKALSKLLTKTLSPAPFNLHPTLIFPTAPHRLRSSDIPGWTPTEGGDDEEEENSDSWAWYRKDEATGAYRGLEAGMEAVATTIREAGGVDGVCGFSQGGAMAALVASALEHPLRAPPADGESASAAGERADWTWVESLRTANGGEPLKFCVVYSGYYAPLSQLDWLYEPKIATPSIQFIGSLDTVVDETRTQGLVDRSQDPLVVTHPGGHYVPVAKDWVMMLAGWLRQQYSK</sequence>